<dbReference type="Proteomes" id="UP001217476">
    <property type="component" value="Chromosome"/>
</dbReference>
<protein>
    <submittedName>
        <fullName evidence="2">Uncharacterized protein</fullName>
    </submittedName>
</protein>
<accession>A0AAJ5VY27</accession>
<feature type="compositionally biased region" description="Basic and acidic residues" evidence="1">
    <location>
        <begin position="1"/>
        <end position="16"/>
    </location>
</feature>
<evidence type="ECO:0000256" key="1">
    <source>
        <dbReference type="SAM" id="MobiDB-lite"/>
    </source>
</evidence>
<gene>
    <name evidence="2" type="ORF">P0Y65_08480</name>
</gene>
<proteinExistence type="predicted"/>
<evidence type="ECO:0000313" key="2">
    <source>
        <dbReference type="EMBL" id="WEK06265.1"/>
    </source>
</evidence>
<organism evidence="2 3">
    <name type="scientific">Candidatus Devosia phytovorans</name>
    <dbReference type="NCBI Taxonomy" id="3121372"/>
    <lineage>
        <taxon>Bacteria</taxon>
        <taxon>Pseudomonadati</taxon>
        <taxon>Pseudomonadota</taxon>
        <taxon>Alphaproteobacteria</taxon>
        <taxon>Hyphomicrobiales</taxon>
        <taxon>Devosiaceae</taxon>
        <taxon>Devosia</taxon>
    </lineage>
</organism>
<reference evidence="2" key="1">
    <citation type="submission" date="2023-03" db="EMBL/GenBank/DDBJ databases">
        <title>Andean soil-derived lignocellulolytic bacterial consortium as a source of novel taxa and putative plastic-active enzymes.</title>
        <authorList>
            <person name="Diaz-Garcia L."/>
            <person name="Chuvochina M."/>
            <person name="Feuerriegel G."/>
            <person name="Bunk B."/>
            <person name="Sproer C."/>
            <person name="Streit W.R."/>
            <person name="Rodriguez L.M."/>
            <person name="Overmann J."/>
            <person name="Jimenez D.J."/>
        </authorList>
    </citation>
    <scope>NUCLEOTIDE SEQUENCE</scope>
    <source>
        <strain evidence="2">MAG 4196</strain>
    </source>
</reference>
<evidence type="ECO:0000313" key="3">
    <source>
        <dbReference type="Proteomes" id="UP001217476"/>
    </source>
</evidence>
<dbReference type="EMBL" id="CP119312">
    <property type="protein sequence ID" value="WEK06265.1"/>
    <property type="molecule type" value="Genomic_DNA"/>
</dbReference>
<name>A0AAJ5VY27_9HYPH</name>
<dbReference type="AlphaFoldDB" id="A0AAJ5VY27"/>
<feature type="region of interest" description="Disordered" evidence="1">
    <location>
        <begin position="1"/>
        <end position="60"/>
    </location>
</feature>
<sequence length="60" mass="6781">MSEKHPHSKPETRRPDPVPPMPVNLPTSNADHPGTTPLRHGEKDPLDYNLPPEPKNDWNP</sequence>